<keyword evidence="5 7" id="KW-0698">rRNA processing</keyword>
<dbReference type="NCBIfam" id="NF009623">
    <property type="entry name" value="PRK13130.1"/>
    <property type="match status" value="1"/>
</dbReference>
<evidence type="ECO:0000256" key="2">
    <source>
        <dbReference type="ARBA" id="ARBA00009462"/>
    </source>
</evidence>
<evidence type="ECO:0000256" key="1">
    <source>
        <dbReference type="ARBA" id="ARBA00002325"/>
    </source>
</evidence>
<evidence type="ECO:0000256" key="6">
    <source>
        <dbReference type="ARBA" id="ARBA00023274"/>
    </source>
</evidence>
<dbReference type="AlphaFoldDB" id="A0A366MD97"/>
<dbReference type="Pfam" id="PF04135">
    <property type="entry name" value="Nop10p"/>
    <property type="match status" value="1"/>
</dbReference>
<keyword evidence="6 7" id="KW-0687">Ribonucleoprotein</keyword>
<proteinExistence type="inferred from homology"/>
<dbReference type="Gene3D" id="2.20.28.40">
    <property type="entry name" value="H/ACA ribonucleoprotein complex, subunit Nop10"/>
    <property type="match status" value="1"/>
</dbReference>
<gene>
    <name evidence="7" type="primary">nop10</name>
    <name evidence="8" type="ORF">ALNOE001_05750</name>
</gene>
<keyword evidence="9" id="KW-1185">Reference proteome</keyword>
<dbReference type="InterPro" id="IPR007264">
    <property type="entry name" value="H/ACA_rnp_Nop10"/>
</dbReference>
<comment type="caution">
    <text evidence="8">The sequence shown here is derived from an EMBL/GenBank/DDBJ whole genome shotgun (WGS) entry which is preliminary data.</text>
</comment>
<evidence type="ECO:0000256" key="5">
    <source>
        <dbReference type="ARBA" id="ARBA00022552"/>
    </source>
</evidence>
<comment type="similarity">
    <text evidence="2 7">Belongs to the NOP10 family.</text>
</comment>
<dbReference type="InterPro" id="IPR036756">
    <property type="entry name" value="H/ACA_rnp_Nop10_sf"/>
</dbReference>
<name>A0A366MD97_9EURY</name>
<dbReference type="GO" id="GO:1990904">
    <property type="term" value="C:ribonucleoprotein complex"/>
    <property type="evidence" value="ECO:0007669"/>
    <property type="project" value="UniProtKB-KW"/>
</dbReference>
<evidence type="ECO:0000256" key="7">
    <source>
        <dbReference type="HAMAP-Rule" id="MF_00803"/>
    </source>
</evidence>
<sequence>MKMRKCNSCNIYTIKNSCPTCDGETNVVYPPKYSIEDKYGKYRRKLKEETHKL</sequence>
<accession>A0A366MD97</accession>
<dbReference type="SUPFAM" id="SSF144210">
    <property type="entry name" value="Nop10-like SnoRNP"/>
    <property type="match status" value="1"/>
</dbReference>
<keyword evidence="4 7" id="KW-0690">Ribosome biogenesis</keyword>
<dbReference type="HAMAP" id="MF_00803">
    <property type="entry name" value="Nop10"/>
    <property type="match status" value="1"/>
</dbReference>
<dbReference type="GO" id="GO:0001522">
    <property type="term" value="P:pseudouridine synthesis"/>
    <property type="evidence" value="ECO:0007669"/>
    <property type="project" value="InterPro"/>
</dbReference>
<dbReference type="GO" id="GO:0030515">
    <property type="term" value="F:snoRNA binding"/>
    <property type="evidence" value="ECO:0007669"/>
    <property type="project" value="InterPro"/>
</dbReference>
<evidence type="ECO:0000313" key="8">
    <source>
        <dbReference type="EMBL" id="RBQ24017.1"/>
    </source>
</evidence>
<evidence type="ECO:0000256" key="3">
    <source>
        <dbReference type="ARBA" id="ARBA00018821"/>
    </source>
</evidence>
<protein>
    <recommendedName>
        <fullName evidence="3 7">Ribosome biogenesis protein Nop10</fullName>
    </recommendedName>
</protein>
<evidence type="ECO:0000256" key="4">
    <source>
        <dbReference type="ARBA" id="ARBA00022517"/>
    </source>
</evidence>
<dbReference type="GO" id="GO:0006364">
    <property type="term" value="P:rRNA processing"/>
    <property type="evidence" value="ECO:0007669"/>
    <property type="project" value="UniProtKB-UniRule"/>
</dbReference>
<dbReference type="EMBL" id="NIZT01000012">
    <property type="protein sequence ID" value="RBQ24017.1"/>
    <property type="molecule type" value="Genomic_DNA"/>
</dbReference>
<evidence type="ECO:0000313" key="9">
    <source>
        <dbReference type="Proteomes" id="UP000253099"/>
    </source>
</evidence>
<dbReference type="InterPro" id="IPR023532">
    <property type="entry name" value="Nop10_arc-typ"/>
</dbReference>
<organism evidence="8 9">
    <name type="scientific">Candidatus Methanobinarius endosymbioticus</name>
    <dbReference type="NCBI Taxonomy" id="2006182"/>
    <lineage>
        <taxon>Archaea</taxon>
        <taxon>Methanobacteriati</taxon>
        <taxon>Methanobacteriota</taxon>
        <taxon>Methanomada group</taxon>
        <taxon>Methanobacteria</taxon>
        <taxon>Methanobacteriales</taxon>
        <taxon>Methanobacteriaceae</taxon>
        <taxon>Candidatus Methanobinarius</taxon>
    </lineage>
</organism>
<dbReference type="Proteomes" id="UP000253099">
    <property type="component" value="Unassembled WGS sequence"/>
</dbReference>
<comment type="function">
    <text evidence="1 7">Involved in ribosome biogenesis; more specifically in 18S rRNA pseudouridylation and in cleavage of pre-rRNA.</text>
</comment>
<reference evidence="8 9" key="1">
    <citation type="submission" date="2018-06" db="EMBL/GenBank/DDBJ databases">
        <title>Genomic insight into two independent archaeal endosymbiosis events.</title>
        <authorList>
            <person name="Lind A.E."/>
            <person name="Lewis W.H."/>
            <person name="Spang A."/>
            <person name="Guy L."/>
            <person name="Embley M.T."/>
            <person name="Ettema T.J.G."/>
        </authorList>
    </citation>
    <scope>NUCLEOTIDE SEQUENCE [LARGE SCALE GENOMIC DNA]</scope>
    <source>
        <strain evidence="8">NOE</strain>
    </source>
</reference>